<dbReference type="Pfam" id="PF13558">
    <property type="entry name" value="SbcC_Walker_B"/>
    <property type="match status" value="1"/>
</dbReference>
<dbReference type="PANTHER" id="PTHR32114">
    <property type="entry name" value="ABC TRANSPORTER ABCH.3"/>
    <property type="match status" value="1"/>
</dbReference>
<feature type="coiled-coil region" evidence="1">
    <location>
        <begin position="527"/>
        <end position="561"/>
    </location>
</feature>
<gene>
    <name evidence="3" type="ORF">F3F73_05170</name>
</gene>
<organism evidence="3 4">
    <name type="scientific">Bacteroides salyersiae</name>
    <dbReference type="NCBI Taxonomy" id="291644"/>
    <lineage>
        <taxon>Bacteria</taxon>
        <taxon>Pseudomonadati</taxon>
        <taxon>Bacteroidota</taxon>
        <taxon>Bacteroidia</taxon>
        <taxon>Bacteroidales</taxon>
        <taxon>Bacteroidaceae</taxon>
        <taxon>Bacteroides</taxon>
    </lineage>
</organism>
<dbReference type="EMBL" id="VWMK01000004">
    <property type="protein sequence ID" value="KAA3767795.1"/>
    <property type="molecule type" value="Genomic_DNA"/>
</dbReference>
<reference evidence="3 4" key="1">
    <citation type="journal article" date="2019" name="Nat. Med.">
        <title>A library of human gut bacterial isolates paired with longitudinal multiomics data enables mechanistic microbiome research.</title>
        <authorList>
            <person name="Poyet M."/>
            <person name="Groussin M."/>
            <person name="Gibbons S.M."/>
            <person name="Avila-Pacheco J."/>
            <person name="Jiang X."/>
            <person name="Kearney S.M."/>
            <person name="Perrotta A.R."/>
            <person name="Berdy B."/>
            <person name="Zhao S."/>
            <person name="Lieberman T.D."/>
            <person name="Swanson P.K."/>
            <person name="Smith M."/>
            <person name="Roesemann S."/>
            <person name="Alexander J.E."/>
            <person name="Rich S.A."/>
            <person name="Livny J."/>
            <person name="Vlamakis H."/>
            <person name="Clish C."/>
            <person name="Bullock K."/>
            <person name="Deik A."/>
            <person name="Scott J."/>
            <person name="Pierce K.A."/>
            <person name="Xavier R.J."/>
            <person name="Alm E.J."/>
        </authorList>
    </citation>
    <scope>NUCLEOTIDE SEQUENCE [LARGE SCALE GENOMIC DNA]</scope>
    <source>
        <strain evidence="3 4">BIOML-A10</strain>
    </source>
</reference>
<protein>
    <submittedName>
        <fullName evidence="3">AAA family ATPase</fullName>
    </submittedName>
</protein>
<dbReference type="InterPro" id="IPR038729">
    <property type="entry name" value="Rad50/SbcC_AAA"/>
</dbReference>
<accession>A0A7J4XLL0</accession>
<dbReference type="GO" id="GO:0016887">
    <property type="term" value="F:ATP hydrolysis activity"/>
    <property type="evidence" value="ECO:0007669"/>
    <property type="project" value="InterPro"/>
</dbReference>
<dbReference type="Gene3D" id="3.40.50.300">
    <property type="entry name" value="P-loop containing nucleotide triphosphate hydrolases"/>
    <property type="match status" value="2"/>
</dbReference>
<dbReference type="SUPFAM" id="SSF52540">
    <property type="entry name" value="P-loop containing nucleoside triphosphate hydrolases"/>
    <property type="match status" value="2"/>
</dbReference>
<dbReference type="RefSeq" id="WP_130058495.1">
    <property type="nucleotide sequence ID" value="NZ_JADNPJ010000019.1"/>
</dbReference>
<evidence type="ECO:0000313" key="3">
    <source>
        <dbReference type="EMBL" id="KAA3767795.1"/>
    </source>
</evidence>
<sequence length="961" mass="109516">MKILTIRLKNLTSIEGTFEVDFTAEPLRSAGIFAISGPTGAGKSTILDALCLALYDKTPRFAASGENLYLSDVGENQVNQSDVKNILRRGTGEGFAEVDFIGITGRRYRSRWSVRRARSKATGSLQSQTIQVTDLDKEEELQGTKTELLNQLVALVGLTYEQFTRTVLLAQNDFATFLKSRESAKAELLEKLTGTEIYSRISREIYARSKAADEAMNLLKNTISLIELIPEEELLSLRKEQERLIGLRFIETKRLTELNAQLSIVQSLKIRQKQLYEKQQEEFVGVEELKRLQTGLAEQMDYLARFQEQWEALQPELRKARELDVRLQSLRTQYRQSEQTLLLARKQTAEIEKKYRTGKETLSGSQNSMSRLLKGKDNFDNSLPVDLQRIEQLLLHEEQQLTTLQQENDNRVSRLNTFGIQSVSEEQNKLLKQQAQMQRAFQASQLLAQLCIKREEASTELAALMRQLAVKQEQIVSLQKLYDNARMAISKDVVALRCDLHDGEACPVCGSQSHPYRQDNEVADTLYHSIEKEYKSASDIYNQLNNRVIALQRDINNYAVQQKAQEEVLADYPVAERAPEYLDAHLTELQQCLCALEERIKQYQLLYAEWQQHDGRLKQLRMHYEAFRKEVNQVRLLTQQLTAIEEQLTMAKQAEATEQLRFQTIGKELGELQQLRAGLLKGKPADEAEAAVHRREKELNEALELARKNMESVHVRILGIQGEIKQLSQTVIELSDQQEKIENPEHLSEDIVACQSANRETERLLSVVEARLLQQEQNKKRLMEIESEWKEKQTVAEQWAKLNKLIGSADGTKFKVIAQSYTLNLLLLHANKHLAYLSKRYRLQQVPGTLALQVIDCDMCDEVRTVYSLSGGESFLISLALALGLSSLSSNNLKVESLFIDEGFGSLDADSLRTAMEALEQLQMQGRKIGVISHVQEMSERISVQIQLHKSVNGKSEITIV</sequence>
<dbReference type="InterPro" id="IPR027417">
    <property type="entry name" value="P-loop_NTPase"/>
</dbReference>
<evidence type="ECO:0000313" key="4">
    <source>
        <dbReference type="Proteomes" id="UP000422221"/>
    </source>
</evidence>
<dbReference type="Proteomes" id="UP000422221">
    <property type="component" value="Unassembled WGS sequence"/>
</dbReference>
<feature type="coiled-coil region" evidence="1">
    <location>
        <begin position="320"/>
        <end position="347"/>
    </location>
</feature>
<feature type="domain" description="Rad50/SbcC-type AAA" evidence="2">
    <location>
        <begin position="6"/>
        <end position="235"/>
    </location>
</feature>
<dbReference type="PANTHER" id="PTHR32114:SF2">
    <property type="entry name" value="ABC TRANSPORTER ABCH.3"/>
    <property type="match status" value="1"/>
</dbReference>
<name>A0A7J4XLL0_9BACE</name>
<proteinExistence type="predicted"/>
<evidence type="ECO:0000259" key="2">
    <source>
        <dbReference type="Pfam" id="PF13476"/>
    </source>
</evidence>
<keyword evidence="1" id="KW-0175">Coiled coil</keyword>
<comment type="caution">
    <text evidence="3">The sequence shown here is derived from an EMBL/GenBank/DDBJ whole genome shotgun (WGS) entry which is preliminary data.</text>
</comment>
<evidence type="ECO:0000256" key="1">
    <source>
        <dbReference type="SAM" id="Coils"/>
    </source>
</evidence>
<dbReference type="AlphaFoldDB" id="A0A7J4XLL0"/>
<dbReference type="GO" id="GO:0006302">
    <property type="term" value="P:double-strand break repair"/>
    <property type="evidence" value="ECO:0007669"/>
    <property type="project" value="InterPro"/>
</dbReference>
<dbReference type="Pfam" id="PF13476">
    <property type="entry name" value="AAA_23"/>
    <property type="match status" value="1"/>
</dbReference>
<feature type="coiled-coil region" evidence="1">
    <location>
        <begin position="447"/>
        <end position="481"/>
    </location>
</feature>